<dbReference type="InterPro" id="IPR036047">
    <property type="entry name" value="F-box-like_dom_sf"/>
</dbReference>
<accession>A0A2C9M0G9</accession>
<dbReference type="PANTHER" id="PTHR16008">
    <property type="entry name" value="F-BOX ONLY PROTEIN 4"/>
    <property type="match status" value="1"/>
</dbReference>
<dbReference type="Pfam" id="PF12937">
    <property type="entry name" value="F-box-like"/>
    <property type="match status" value="1"/>
</dbReference>
<dbReference type="InterPro" id="IPR001810">
    <property type="entry name" value="F-box_dom"/>
</dbReference>
<dbReference type="EnsemblMetazoa" id="BGLB037092-RB">
    <property type="protein sequence ID" value="BGLB037092-PB"/>
    <property type="gene ID" value="BGLB037092"/>
</dbReference>
<dbReference type="VEuPathDB" id="VectorBase:BGLAX_037112"/>
<proteinExistence type="predicted"/>
<dbReference type="InterPro" id="IPR039588">
    <property type="entry name" value="FBXO4"/>
</dbReference>
<dbReference type="RefSeq" id="XP_013088736.1">
    <property type="nucleotide sequence ID" value="XM_013233282.2"/>
</dbReference>
<dbReference type="GeneID" id="106072833"/>
<dbReference type="GO" id="GO:0019005">
    <property type="term" value="C:SCF ubiquitin ligase complex"/>
    <property type="evidence" value="ECO:0007669"/>
    <property type="project" value="TreeGrafter"/>
</dbReference>
<dbReference type="Proteomes" id="UP001165740">
    <property type="component" value="Chromosome 1"/>
</dbReference>
<dbReference type="SUPFAM" id="SSF81383">
    <property type="entry name" value="F-box domain"/>
    <property type="match status" value="1"/>
</dbReference>
<evidence type="ECO:0000259" key="2">
    <source>
        <dbReference type="Pfam" id="PF12937"/>
    </source>
</evidence>
<dbReference type="AlphaFoldDB" id="A0A2C9M0G9"/>
<dbReference type="GO" id="GO:0031146">
    <property type="term" value="P:SCF-dependent proteasomal ubiquitin-dependent protein catabolic process"/>
    <property type="evidence" value="ECO:0007669"/>
    <property type="project" value="InterPro"/>
</dbReference>
<evidence type="ECO:0000313" key="6">
    <source>
        <dbReference type="RefSeq" id="XP_013088736.1"/>
    </source>
</evidence>
<organism evidence="3 4">
    <name type="scientific">Biomphalaria glabrata</name>
    <name type="common">Bloodfluke planorb</name>
    <name type="synonym">Freshwater snail</name>
    <dbReference type="NCBI Taxonomy" id="6526"/>
    <lineage>
        <taxon>Eukaryota</taxon>
        <taxon>Metazoa</taxon>
        <taxon>Spiralia</taxon>
        <taxon>Lophotrochozoa</taxon>
        <taxon>Mollusca</taxon>
        <taxon>Gastropoda</taxon>
        <taxon>Heterobranchia</taxon>
        <taxon>Euthyneura</taxon>
        <taxon>Panpulmonata</taxon>
        <taxon>Hygrophila</taxon>
        <taxon>Lymnaeoidea</taxon>
        <taxon>Planorbidae</taxon>
        <taxon>Biomphalaria</taxon>
    </lineage>
</organism>
<keyword evidence="5" id="KW-1185">Reference proteome</keyword>
<evidence type="ECO:0000256" key="1">
    <source>
        <dbReference type="SAM" id="MobiDB-lite"/>
    </source>
</evidence>
<reference evidence="6" key="2">
    <citation type="submission" date="2025-04" db="UniProtKB">
        <authorList>
            <consortium name="RefSeq"/>
        </authorList>
    </citation>
    <scope>IDENTIFICATION</scope>
</reference>
<dbReference type="VEuPathDB" id="VectorBase:BGLB037092"/>
<dbReference type="Proteomes" id="UP000076420">
    <property type="component" value="Unassembled WGS sequence"/>
</dbReference>
<reference evidence="3" key="1">
    <citation type="submission" date="2020-05" db="UniProtKB">
        <authorList>
            <consortium name="EnsemblMetazoa"/>
        </authorList>
    </citation>
    <scope>IDENTIFICATION</scope>
    <source>
        <strain evidence="3">BB02</strain>
    </source>
</reference>
<evidence type="ECO:0000313" key="5">
    <source>
        <dbReference type="Proteomes" id="UP001165740"/>
    </source>
</evidence>
<name>A0A2C9M0G9_BIOGL</name>
<gene>
    <name evidence="3" type="primary">106072833</name>
    <name evidence="6" type="synonym">LOC106072833</name>
</gene>
<dbReference type="OrthoDB" id="10024886at2759"/>
<sequence>MSAGRPASIQVSRKGRKKSSKKEDTLSGLPQENQCSLSVTSLNTCFPSVMDSSLSEEEVCDSDMPLDNRESCFPFQDLPDLCKIKIWSFLKQCDLGRSMLVCRSWHKSISNPQWWNVISLNELPYTCLPRDRNGPTHTEPVCHHCFRKRLFSFSAFLSRLRPIVKKFQFCLDISHPTDQFYTVVERFLLSADLKSLTYADINWKESPSRSNLRTVNEPSQDILYRCRQRQRMFFRMFQDFVNVATQLTTLIMPFDWTEPNVENLCKLVKLENLVLEKYGTYNHTFTQEHMNKLTKSLVHLKKLLLQVSIPTGDSVMRLYQIESASLVVLDVSLCCGFYLQRITTPNLLKLRILPKPLKRNFFQQQTPEMPCMFSVLSVGAAQLKNINGHILEMETIDHPSIELSNLLSTLCWCPKHKTSGGKEMYGM</sequence>
<feature type="domain" description="F-box" evidence="2">
    <location>
        <begin position="75"/>
        <end position="118"/>
    </location>
</feature>
<evidence type="ECO:0000313" key="4">
    <source>
        <dbReference type="Proteomes" id="UP000076420"/>
    </source>
</evidence>
<feature type="region of interest" description="Disordered" evidence="1">
    <location>
        <begin position="1"/>
        <end position="31"/>
    </location>
</feature>
<evidence type="ECO:0000313" key="3">
    <source>
        <dbReference type="EnsemblMetazoa" id="BGLB037092-PA"/>
    </source>
</evidence>
<protein>
    <submittedName>
        <fullName evidence="6">Uncharacterized protein LOC106072833</fullName>
    </submittedName>
</protein>
<dbReference type="OMA" id="THSCPRI"/>
<dbReference type="EnsemblMetazoa" id="BGLB037092-RA">
    <property type="protein sequence ID" value="BGLB037092-PA"/>
    <property type="gene ID" value="BGLB037092"/>
</dbReference>
<dbReference type="Gene3D" id="1.20.1280.50">
    <property type="match status" value="1"/>
</dbReference>
<dbReference type="PANTHER" id="PTHR16008:SF6">
    <property type="entry name" value="SI:DKEY-12E7.1"/>
    <property type="match status" value="1"/>
</dbReference>
<dbReference type="GO" id="GO:0000209">
    <property type="term" value="P:protein polyubiquitination"/>
    <property type="evidence" value="ECO:0007669"/>
    <property type="project" value="TreeGrafter"/>
</dbReference>
<dbReference type="KEGG" id="bgt:106072833"/>